<evidence type="ECO:0000256" key="2">
    <source>
        <dbReference type="ARBA" id="ARBA00022692"/>
    </source>
</evidence>
<dbReference type="PROSITE" id="PS50845">
    <property type="entry name" value="RETICULON"/>
    <property type="match status" value="1"/>
</dbReference>
<dbReference type="GO" id="GO:0005789">
    <property type="term" value="C:endoplasmic reticulum membrane"/>
    <property type="evidence" value="ECO:0007669"/>
    <property type="project" value="UniProtKB-SubCell"/>
</dbReference>
<dbReference type="AlphaFoldDB" id="A0A438JAF1"/>
<dbReference type="Proteomes" id="UP000288805">
    <property type="component" value="Unassembled WGS sequence"/>
</dbReference>
<evidence type="ECO:0000256" key="4">
    <source>
        <dbReference type="ARBA" id="ARBA00022989"/>
    </source>
</evidence>
<gene>
    <name evidence="8" type="primary">RTNLB12_2</name>
    <name evidence="8" type="ORF">CK203_018709</name>
</gene>
<evidence type="ECO:0000256" key="3">
    <source>
        <dbReference type="ARBA" id="ARBA00022824"/>
    </source>
</evidence>
<keyword evidence="3 6" id="KW-0256">Endoplasmic reticulum</keyword>
<keyword evidence="4 6" id="KW-1133">Transmembrane helix</keyword>
<keyword evidence="5 6" id="KW-0472">Membrane</keyword>
<evidence type="ECO:0000256" key="1">
    <source>
        <dbReference type="ARBA" id="ARBA00004477"/>
    </source>
</evidence>
<feature type="domain" description="Reticulon" evidence="7">
    <location>
        <begin position="23"/>
        <end position="83"/>
    </location>
</feature>
<name>A0A438JAF1_VITVI</name>
<reference evidence="8 9" key="1">
    <citation type="journal article" date="2018" name="PLoS Genet.">
        <title>Population sequencing reveals clonal diversity and ancestral inbreeding in the grapevine cultivar Chardonnay.</title>
        <authorList>
            <person name="Roach M.J."/>
            <person name="Johnson D.L."/>
            <person name="Bohlmann J."/>
            <person name="van Vuuren H.J."/>
            <person name="Jones S.J."/>
            <person name="Pretorius I.S."/>
            <person name="Schmidt S.A."/>
            <person name="Borneman A.R."/>
        </authorList>
    </citation>
    <scope>NUCLEOTIDE SEQUENCE [LARGE SCALE GENOMIC DNA]</scope>
    <source>
        <strain evidence="9">cv. Chardonnay</strain>
        <tissue evidence="8">Leaf</tissue>
    </source>
</reference>
<evidence type="ECO:0000313" key="9">
    <source>
        <dbReference type="Proteomes" id="UP000288805"/>
    </source>
</evidence>
<feature type="transmembrane region" description="Helical" evidence="6">
    <location>
        <begin position="33"/>
        <end position="49"/>
    </location>
</feature>
<feature type="transmembrane region" description="Helical" evidence="6">
    <location>
        <begin position="55"/>
        <end position="75"/>
    </location>
</feature>
<evidence type="ECO:0000256" key="5">
    <source>
        <dbReference type="ARBA" id="ARBA00023136"/>
    </source>
</evidence>
<evidence type="ECO:0000256" key="6">
    <source>
        <dbReference type="RuleBase" id="RU363132"/>
    </source>
</evidence>
<dbReference type="PANTHER" id="PTHR10994">
    <property type="entry name" value="RETICULON"/>
    <property type="match status" value="1"/>
</dbReference>
<dbReference type="OrthoDB" id="567788at2759"/>
<dbReference type="InterPro" id="IPR045064">
    <property type="entry name" value="Reticulon-like"/>
</dbReference>
<dbReference type="GO" id="GO:0009617">
    <property type="term" value="P:response to bacterium"/>
    <property type="evidence" value="ECO:0007669"/>
    <property type="project" value="InterPro"/>
</dbReference>
<evidence type="ECO:0000313" key="8">
    <source>
        <dbReference type="EMBL" id="RVX05939.1"/>
    </source>
</evidence>
<evidence type="ECO:0000259" key="7">
    <source>
        <dbReference type="PROSITE" id="PS50845"/>
    </source>
</evidence>
<comment type="subcellular location">
    <subcellularLocation>
        <location evidence="1 6">Endoplasmic reticulum membrane</location>
        <topology evidence="1 6">Multi-pass membrane protein</topology>
    </subcellularLocation>
</comment>
<dbReference type="InterPro" id="IPR003388">
    <property type="entry name" value="Reticulon"/>
</dbReference>
<dbReference type="PANTHER" id="PTHR10994:SF65">
    <property type="entry name" value="RETICULON-LIKE PROTEIN B12"/>
    <property type="match status" value="1"/>
</dbReference>
<protein>
    <recommendedName>
        <fullName evidence="6">Reticulon-like protein</fullName>
    </recommendedName>
</protein>
<dbReference type="EMBL" id="QGNW01000053">
    <property type="protein sequence ID" value="RVX05939.1"/>
    <property type="molecule type" value="Genomic_DNA"/>
</dbReference>
<accession>A0A438JAF1</accession>
<keyword evidence="2 6" id="KW-0812">Transmembrane</keyword>
<comment type="caution">
    <text evidence="8">The sequence shown here is derived from an EMBL/GenBank/DDBJ whole genome shotgun (WGS) entry which is preliminary data.</text>
</comment>
<sequence length="83" mass="9202">MGSSDRLFNRQRTVHQILGGGLVADVMLWRQKNLTVGILLVTLAAWVVFELSGYTLLSLVSSVFLLLVSILFLWAKSAAILNR</sequence>
<organism evidence="8 9">
    <name type="scientific">Vitis vinifera</name>
    <name type="common">Grape</name>
    <dbReference type="NCBI Taxonomy" id="29760"/>
    <lineage>
        <taxon>Eukaryota</taxon>
        <taxon>Viridiplantae</taxon>
        <taxon>Streptophyta</taxon>
        <taxon>Embryophyta</taxon>
        <taxon>Tracheophyta</taxon>
        <taxon>Spermatophyta</taxon>
        <taxon>Magnoliopsida</taxon>
        <taxon>eudicotyledons</taxon>
        <taxon>Gunneridae</taxon>
        <taxon>Pentapetalae</taxon>
        <taxon>rosids</taxon>
        <taxon>Vitales</taxon>
        <taxon>Vitaceae</taxon>
        <taxon>Viteae</taxon>
        <taxon>Vitis</taxon>
    </lineage>
</organism>
<proteinExistence type="predicted"/>
<dbReference type="Pfam" id="PF02453">
    <property type="entry name" value="Reticulon"/>
    <property type="match status" value="1"/>
</dbReference>